<reference evidence="4 5" key="1">
    <citation type="submission" date="2020-04" db="EMBL/GenBank/DDBJ databases">
        <title>Chryseobacterium sp. RJ-7-14 sp. nov., isolated from Jeju soil.</title>
        <authorList>
            <person name="Dahal R.H."/>
            <person name="Chaudhary D.K."/>
        </authorList>
    </citation>
    <scope>NUCLEOTIDE SEQUENCE [LARGE SCALE GENOMIC DNA]</scope>
    <source>
        <strain evidence="4 5">RJ-7-14</strain>
    </source>
</reference>
<evidence type="ECO:0000256" key="1">
    <source>
        <dbReference type="ARBA" id="ARBA00009580"/>
    </source>
</evidence>
<keyword evidence="2" id="KW-0812">Transmembrane</keyword>
<dbReference type="GO" id="GO:0016791">
    <property type="term" value="F:phosphatase activity"/>
    <property type="evidence" value="ECO:0007669"/>
    <property type="project" value="TreeGrafter"/>
</dbReference>
<dbReference type="PROSITE" id="PS50056">
    <property type="entry name" value="TYR_PHOSPHATASE_2"/>
    <property type="match status" value="1"/>
</dbReference>
<dbReference type="CDD" id="cd14529">
    <property type="entry name" value="TpbA-like"/>
    <property type="match status" value="1"/>
</dbReference>
<dbReference type="InterPro" id="IPR055214">
    <property type="entry name" value="PTP-NADK"/>
</dbReference>
<keyword evidence="2" id="KW-0472">Membrane</keyword>
<dbReference type="Gene3D" id="3.90.190.10">
    <property type="entry name" value="Protein tyrosine phosphatase superfamily"/>
    <property type="match status" value="1"/>
</dbReference>
<protein>
    <submittedName>
        <fullName evidence="4">Dual specificity protein phosphatase family protein</fullName>
    </submittedName>
</protein>
<comment type="caution">
    <text evidence="4">The sequence shown here is derived from an EMBL/GenBank/DDBJ whole genome shotgun (WGS) entry which is preliminary data.</text>
</comment>
<gene>
    <name evidence="4" type="ORF">HHL20_16800</name>
</gene>
<name>A0A7Y0A973_9FLAO</name>
<dbReference type="PANTHER" id="PTHR31126:SF1">
    <property type="entry name" value="TYROSINE SPECIFIC PROTEIN PHOSPHATASES DOMAIN-CONTAINING PROTEIN"/>
    <property type="match status" value="1"/>
</dbReference>
<accession>A0A7Y0A973</accession>
<dbReference type="InterPro" id="IPR029021">
    <property type="entry name" value="Prot-tyrosine_phosphatase-like"/>
</dbReference>
<dbReference type="AlphaFoldDB" id="A0A7Y0A973"/>
<proteinExistence type="inferred from homology"/>
<dbReference type="EMBL" id="JABBGF010000003">
    <property type="protein sequence ID" value="NML59000.1"/>
    <property type="molecule type" value="Genomic_DNA"/>
</dbReference>
<evidence type="ECO:0000259" key="3">
    <source>
        <dbReference type="PROSITE" id="PS50056"/>
    </source>
</evidence>
<feature type="transmembrane region" description="Helical" evidence="2">
    <location>
        <begin position="12"/>
        <end position="30"/>
    </location>
</feature>
<evidence type="ECO:0000313" key="4">
    <source>
        <dbReference type="EMBL" id="NML59000.1"/>
    </source>
</evidence>
<evidence type="ECO:0000313" key="5">
    <source>
        <dbReference type="Proteomes" id="UP000552615"/>
    </source>
</evidence>
<comment type="similarity">
    <text evidence="1">Belongs to the protein-tyrosine phosphatase family.</text>
</comment>
<keyword evidence="5" id="KW-1185">Reference proteome</keyword>
<dbReference type="RefSeq" id="WP_169232334.1">
    <property type="nucleotide sequence ID" value="NZ_JABBGF010000003.1"/>
</dbReference>
<evidence type="ECO:0000256" key="2">
    <source>
        <dbReference type="SAM" id="Phobius"/>
    </source>
</evidence>
<organism evidence="4 5">
    <name type="scientific">Chryseobacterium cheonjiense</name>
    <dbReference type="NCBI Taxonomy" id="2728845"/>
    <lineage>
        <taxon>Bacteria</taxon>
        <taxon>Pseudomonadati</taxon>
        <taxon>Bacteroidota</taxon>
        <taxon>Flavobacteriia</taxon>
        <taxon>Flavobacteriales</taxon>
        <taxon>Weeksellaceae</taxon>
        <taxon>Chryseobacterium group</taxon>
        <taxon>Chryseobacterium</taxon>
    </lineage>
</organism>
<keyword evidence="2" id="KW-1133">Transmembrane helix</keyword>
<dbReference type="PANTHER" id="PTHR31126">
    <property type="entry name" value="TYROSINE-PROTEIN PHOSPHATASE"/>
    <property type="match status" value="1"/>
</dbReference>
<dbReference type="InterPro" id="IPR000387">
    <property type="entry name" value="Tyr_Pase_dom"/>
</dbReference>
<sequence>MKLNFKNNRVRRMLISLVVIAALVLAFVFYQKKVRYNLVTISENKVYNSGAVPPEKLADFVSDHKIKTIVDLRDGLVRTALNPETKKQVNAEEFAADKIAGLHYFNLPTDQIPQDSTVQKFLKIMDDPNNYPVLIHCHHGVGRSRLFSSIYRIEYENFTNEKARENARLFWEFGTNFSKNSEKGIYLTNYKKREIQSN</sequence>
<dbReference type="Pfam" id="PF22741">
    <property type="entry name" value="PTP-NADK"/>
    <property type="match status" value="1"/>
</dbReference>
<dbReference type="SUPFAM" id="SSF52799">
    <property type="entry name" value="(Phosphotyrosine protein) phosphatases II"/>
    <property type="match status" value="1"/>
</dbReference>
<feature type="domain" description="Tyrosine specific protein phosphatases" evidence="3">
    <location>
        <begin position="119"/>
        <end position="168"/>
    </location>
</feature>
<dbReference type="Proteomes" id="UP000552615">
    <property type="component" value="Unassembled WGS sequence"/>
</dbReference>